<gene>
    <name evidence="2" type="ORF">PWYN_14245</name>
</gene>
<reference evidence="2 3" key="2">
    <citation type="submission" date="2014-10" db="EMBL/GenBank/DDBJ databases">
        <title>Comparative genomics of the Paenibacillus odorifer group.</title>
        <authorList>
            <person name="Tsai Y.-C."/>
            <person name="Martin N."/>
            <person name="Korlach J."/>
            <person name="Wiedmann M."/>
        </authorList>
    </citation>
    <scope>NUCLEOTIDE SEQUENCE [LARGE SCALE GENOMIC DNA]</scope>
    <source>
        <strain evidence="2 3">DSM 18334</strain>
    </source>
</reference>
<dbReference type="eggNOG" id="ENOG5030669">
    <property type="taxonomic scope" value="Bacteria"/>
</dbReference>
<dbReference type="RefSeq" id="WP_036652548.1">
    <property type="nucleotide sequence ID" value="NZ_JQCR01000002.1"/>
</dbReference>
<dbReference type="OrthoDB" id="2624769at2"/>
<comment type="caution">
    <text evidence="2">The sequence shown here is derived from an EMBL/GenBank/DDBJ whole genome shotgun (WGS) entry which is preliminary data.</text>
</comment>
<dbReference type="STRING" id="268407.PWYN_14245"/>
<reference evidence="2 3" key="1">
    <citation type="submission" date="2014-08" db="EMBL/GenBank/DDBJ databases">
        <authorList>
            <person name="den Bakker H.C."/>
        </authorList>
    </citation>
    <scope>NUCLEOTIDE SEQUENCE [LARGE SCALE GENOMIC DNA]</scope>
    <source>
        <strain evidence="2 3">DSM 18334</strain>
    </source>
</reference>
<organism evidence="2 3">
    <name type="scientific">Paenibacillus wynnii</name>
    <dbReference type="NCBI Taxonomy" id="268407"/>
    <lineage>
        <taxon>Bacteria</taxon>
        <taxon>Bacillati</taxon>
        <taxon>Bacillota</taxon>
        <taxon>Bacilli</taxon>
        <taxon>Bacillales</taxon>
        <taxon>Paenibacillaceae</taxon>
        <taxon>Paenibacillus</taxon>
    </lineage>
</organism>
<dbReference type="EMBL" id="JQCR01000002">
    <property type="protein sequence ID" value="KGE20370.1"/>
    <property type="molecule type" value="Genomic_DNA"/>
</dbReference>
<feature type="transmembrane region" description="Helical" evidence="1">
    <location>
        <begin position="12"/>
        <end position="35"/>
    </location>
</feature>
<feature type="transmembrane region" description="Helical" evidence="1">
    <location>
        <begin position="47"/>
        <end position="68"/>
    </location>
</feature>
<name>A0A098MCS2_9BACL</name>
<dbReference type="Proteomes" id="UP000029734">
    <property type="component" value="Unassembled WGS sequence"/>
</dbReference>
<evidence type="ECO:0000256" key="1">
    <source>
        <dbReference type="SAM" id="Phobius"/>
    </source>
</evidence>
<proteinExistence type="predicted"/>
<keyword evidence="1" id="KW-0472">Membrane</keyword>
<dbReference type="Pfam" id="PF09527">
    <property type="entry name" value="ATPase_gene1"/>
    <property type="match status" value="1"/>
</dbReference>
<evidence type="ECO:0000313" key="3">
    <source>
        <dbReference type="Proteomes" id="UP000029734"/>
    </source>
</evidence>
<keyword evidence="1" id="KW-1133">Transmembrane helix</keyword>
<accession>A0A098MCS2</accession>
<dbReference type="AlphaFoldDB" id="A0A098MCS2"/>
<keyword evidence="1" id="KW-0812">Transmembrane</keyword>
<sequence length="77" mass="8388">MNEPKENDSLVRTGLVIGSAGTLLAAYIIIGFFVARWLKDYLEGPSYWLAIGTITGMVLGIVNVVMLIKKFLGEQNG</sequence>
<evidence type="ECO:0000313" key="2">
    <source>
        <dbReference type="EMBL" id="KGE20370.1"/>
    </source>
</evidence>
<keyword evidence="3" id="KW-1185">Reference proteome</keyword>
<protein>
    <submittedName>
        <fullName evidence="2">ATPase F0F1</fullName>
    </submittedName>
</protein>
<dbReference type="InterPro" id="IPR032820">
    <property type="entry name" value="ATPase_put"/>
</dbReference>